<feature type="transmembrane region" description="Helical" evidence="1">
    <location>
        <begin position="54"/>
        <end position="72"/>
    </location>
</feature>
<evidence type="ECO:0000256" key="1">
    <source>
        <dbReference type="SAM" id="Phobius"/>
    </source>
</evidence>
<sequence length="77" mass="8524">MRQQQRRNWLIELAAKALKYFLLSLAGCTIAYVASVVLEISFVSTVAIIILEQILARASILVVCLIAIAAISESLRY</sequence>
<keyword evidence="1" id="KW-0472">Membrane</keyword>
<keyword evidence="1" id="KW-1133">Transmembrane helix</keyword>
<feature type="transmembrane region" description="Helical" evidence="1">
    <location>
        <begin position="20"/>
        <end position="48"/>
    </location>
</feature>
<dbReference type="RefSeq" id="WP_377963283.1">
    <property type="nucleotide sequence ID" value="NZ_JBHZOL010000044.1"/>
</dbReference>
<dbReference type="EMBL" id="JBHZOL010000044">
    <property type="protein sequence ID" value="MFE4105976.1"/>
    <property type="molecule type" value="Genomic_DNA"/>
</dbReference>
<comment type="caution">
    <text evidence="2">The sequence shown here is derived from an EMBL/GenBank/DDBJ whole genome shotgun (WGS) entry which is preliminary data.</text>
</comment>
<protein>
    <submittedName>
        <fullName evidence="2">Uncharacterized protein</fullName>
    </submittedName>
</protein>
<gene>
    <name evidence="2" type="ORF">ACFVKH_06800</name>
</gene>
<evidence type="ECO:0000313" key="2">
    <source>
        <dbReference type="EMBL" id="MFE4105976.1"/>
    </source>
</evidence>
<name>A0ABW6ICU7_9CYAN</name>
<dbReference type="Proteomes" id="UP001600165">
    <property type="component" value="Unassembled WGS sequence"/>
</dbReference>
<evidence type="ECO:0000313" key="3">
    <source>
        <dbReference type="Proteomes" id="UP001600165"/>
    </source>
</evidence>
<organism evidence="2 3">
    <name type="scientific">Almyronema epifaneia S1</name>
    <dbReference type="NCBI Taxonomy" id="2991925"/>
    <lineage>
        <taxon>Bacteria</taxon>
        <taxon>Bacillati</taxon>
        <taxon>Cyanobacteriota</taxon>
        <taxon>Cyanophyceae</taxon>
        <taxon>Nodosilineales</taxon>
        <taxon>Nodosilineaceae</taxon>
        <taxon>Almyronema</taxon>
        <taxon>Almyronema epifaneia</taxon>
    </lineage>
</organism>
<keyword evidence="3" id="KW-1185">Reference proteome</keyword>
<proteinExistence type="predicted"/>
<accession>A0ABW6ICU7</accession>
<reference evidence="2 3" key="1">
    <citation type="submission" date="2024-10" db="EMBL/GenBank/DDBJ databases">
        <authorList>
            <person name="Ratan Roy A."/>
            <person name="Morales Sandoval P.H."/>
            <person name="De Los Santos Villalobos S."/>
            <person name="Chakraborty S."/>
            <person name="Mukherjee J."/>
        </authorList>
    </citation>
    <scope>NUCLEOTIDE SEQUENCE [LARGE SCALE GENOMIC DNA]</scope>
    <source>
        <strain evidence="2 3">S1</strain>
    </source>
</reference>
<keyword evidence="1" id="KW-0812">Transmembrane</keyword>